<feature type="region of interest" description="Disordered" evidence="1">
    <location>
        <begin position="16"/>
        <end position="40"/>
    </location>
</feature>
<dbReference type="EMBL" id="NIRI02000056">
    <property type="protein sequence ID" value="KAG5443799.1"/>
    <property type="molecule type" value="Genomic_DNA"/>
</dbReference>
<proteinExistence type="predicted"/>
<dbReference type="AlphaFoldDB" id="A0A3R7CND2"/>
<dbReference type="Proteomes" id="UP000286415">
    <property type="component" value="Unassembled WGS sequence"/>
</dbReference>
<dbReference type="OrthoDB" id="6142323at2759"/>
<comment type="caution">
    <text evidence="2">The sequence shown here is derived from an EMBL/GenBank/DDBJ whole genome shotgun (WGS) entry which is preliminary data.</text>
</comment>
<reference evidence="2 3" key="1">
    <citation type="journal article" date="2018" name="Biotechnol. Adv.">
        <title>Improved genomic resources and new bioinformatic workflow for the carcinogenic parasite Clonorchis sinensis: Biotechnological implications.</title>
        <authorList>
            <person name="Wang D."/>
            <person name="Korhonen P.K."/>
            <person name="Gasser R.B."/>
            <person name="Young N.D."/>
        </authorList>
    </citation>
    <scope>NUCLEOTIDE SEQUENCE [LARGE SCALE GENOMIC DNA]</scope>
    <source>
        <strain evidence="2">Cs-k2</strain>
    </source>
</reference>
<evidence type="ECO:0000313" key="3">
    <source>
        <dbReference type="Proteomes" id="UP000286415"/>
    </source>
</evidence>
<accession>A0A3R7CND2</accession>
<keyword evidence="3" id="KW-1185">Reference proteome</keyword>
<reference evidence="2 3" key="2">
    <citation type="journal article" date="2021" name="Genomics">
        <title>High-quality reference genome for Clonorchis sinensis.</title>
        <authorList>
            <person name="Young N.D."/>
            <person name="Stroehlein A.J."/>
            <person name="Kinkar L."/>
            <person name="Wang T."/>
            <person name="Sohn W.M."/>
            <person name="Chang B.C.H."/>
            <person name="Kaur P."/>
            <person name="Weisz D."/>
            <person name="Dudchenko O."/>
            <person name="Aiden E.L."/>
            <person name="Korhonen P.K."/>
            <person name="Gasser R.B."/>
        </authorList>
    </citation>
    <scope>NUCLEOTIDE SEQUENCE [LARGE SCALE GENOMIC DNA]</scope>
    <source>
        <strain evidence="2">Cs-k2</strain>
    </source>
</reference>
<dbReference type="InParanoid" id="A0A3R7CND2"/>
<evidence type="ECO:0000313" key="2">
    <source>
        <dbReference type="EMBL" id="KAG5443799.1"/>
    </source>
</evidence>
<feature type="compositionally biased region" description="Basic and acidic residues" evidence="1">
    <location>
        <begin position="29"/>
        <end position="40"/>
    </location>
</feature>
<protein>
    <submittedName>
        <fullName evidence="2">Uncharacterized protein</fullName>
    </submittedName>
</protein>
<name>A0A3R7CND2_CLOSI</name>
<sequence>MSHKLHILYTKYFQSNKVPSDESTPPNERSPEVTHDSTTDLSKKGQFLEDWLYVAAKSVETASTSLSFDLIFHLSWRNCSPESTPKGGSFGLIRALQWYIFQQCRGLNSDYLTCEARIRENQAGFRPSRECIDRIFLEQSHCFARATLVAFLVPKYAFGSLERR</sequence>
<feature type="compositionally biased region" description="Polar residues" evidence="1">
    <location>
        <begin position="16"/>
        <end position="27"/>
    </location>
</feature>
<evidence type="ECO:0000256" key="1">
    <source>
        <dbReference type="SAM" id="MobiDB-lite"/>
    </source>
</evidence>
<organism evidence="2 3">
    <name type="scientific">Clonorchis sinensis</name>
    <name type="common">Chinese liver fluke</name>
    <dbReference type="NCBI Taxonomy" id="79923"/>
    <lineage>
        <taxon>Eukaryota</taxon>
        <taxon>Metazoa</taxon>
        <taxon>Spiralia</taxon>
        <taxon>Lophotrochozoa</taxon>
        <taxon>Platyhelminthes</taxon>
        <taxon>Trematoda</taxon>
        <taxon>Digenea</taxon>
        <taxon>Opisthorchiida</taxon>
        <taxon>Opisthorchiata</taxon>
        <taxon>Opisthorchiidae</taxon>
        <taxon>Clonorchis</taxon>
    </lineage>
</organism>
<gene>
    <name evidence="2" type="ORF">CSKR_100025</name>
</gene>